<name>A0A2S6EWQ3_LEGPN</name>
<dbReference type="InterPro" id="IPR003819">
    <property type="entry name" value="TauD/TfdA-like"/>
</dbReference>
<evidence type="ECO:0000256" key="1">
    <source>
        <dbReference type="ARBA" id="ARBA00001954"/>
    </source>
</evidence>
<evidence type="ECO:0000313" key="3">
    <source>
        <dbReference type="EMBL" id="PPK29623.1"/>
    </source>
</evidence>
<dbReference type="InterPro" id="IPR050411">
    <property type="entry name" value="AlphaKG_dependent_hydroxylases"/>
</dbReference>
<accession>A0A2S6EWQ3</accession>
<dbReference type="EMBL" id="PQWY01000016">
    <property type="protein sequence ID" value="PPK29623.1"/>
    <property type="molecule type" value="Genomic_DNA"/>
</dbReference>
<proteinExistence type="predicted"/>
<gene>
    <name evidence="3" type="ORF">C3928_11140</name>
</gene>
<comment type="caution">
    <text evidence="3">The sequence shown here is derived from an EMBL/GenBank/DDBJ whole genome shotgun (WGS) entry which is preliminary data.</text>
</comment>
<dbReference type="Gene3D" id="3.60.130.10">
    <property type="entry name" value="Clavaminate synthase-like"/>
    <property type="match status" value="1"/>
</dbReference>
<organism evidence="3 4">
    <name type="scientific">Legionella pneumophila</name>
    <dbReference type="NCBI Taxonomy" id="446"/>
    <lineage>
        <taxon>Bacteria</taxon>
        <taxon>Pseudomonadati</taxon>
        <taxon>Pseudomonadota</taxon>
        <taxon>Gammaproteobacteria</taxon>
        <taxon>Legionellales</taxon>
        <taxon>Legionellaceae</taxon>
        <taxon>Legionella</taxon>
    </lineage>
</organism>
<dbReference type="PANTHER" id="PTHR10696">
    <property type="entry name" value="GAMMA-BUTYROBETAINE HYDROXYLASE-RELATED"/>
    <property type="match status" value="1"/>
</dbReference>
<sequence length="350" mass="40452">MLGGNTVHLNFNTTPGMNIPMVIANQDNLKASPTPLLHFISEYHDEIIQKLNQYGAIVLRGFSCQEENCFSKAIELCALGTRCSTSDYDLPRTVLANEIYTSSDLPAHIPLPLHHEKPRSPKPPNHIYFCCIIPPQEGGGTIFANAEEIWIDMPQDIQNKILEYGVQYKQFFHGHSVKYRVLRKILGNHCARSWVDYFGTEDKTQIEQNLTQKQVVWDWINHGIDLIILNYLPGALKHPLTDKIAWFNSSAYLNYYSNLNYGELKNLRSFKYWASRYLILKDMLPMICHYGNGQEFSAKEISEINQVIQRHTRVFHWQKGDFMIVDNFTFMHGKQAHVGERLLYSCMTAY</sequence>
<keyword evidence="2" id="KW-0560">Oxidoreductase</keyword>
<protein>
    <submittedName>
        <fullName evidence="3">Uncharacterized protein</fullName>
    </submittedName>
</protein>
<dbReference type="InterPro" id="IPR042098">
    <property type="entry name" value="TauD-like_sf"/>
</dbReference>
<dbReference type="SUPFAM" id="SSF51197">
    <property type="entry name" value="Clavaminate synthase-like"/>
    <property type="match status" value="1"/>
</dbReference>
<dbReference type="AlphaFoldDB" id="A0A2S6EWQ3"/>
<dbReference type="PANTHER" id="PTHR10696:SF21">
    <property type="entry name" value="TAUD_TFDA-LIKE DOMAIN-CONTAINING PROTEIN"/>
    <property type="match status" value="1"/>
</dbReference>
<dbReference type="Proteomes" id="UP000239239">
    <property type="component" value="Unassembled WGS sequence"/>
</dbReference>
<dbReference type="GO" id="GO:0016706">
    <property type="term" value="F:2-oxoglutarate-dependent dioxygenase activity"/>
    <property type="evidence" value="ECO:0007669"/>
    <property type="project" value="UniProtKB-ARBA"/>
</dbReference>
<comment type="cofactor">
    <cofactor evidence="1">
        <name>Fe(2+)</name>
        <dbReference type="ChEBI" id="CHEBI:29033"/>
    </cofactor>
</comment>
<dbReference type="Pfam" id="PF02668">
    <property type="entry name" value="TauD"/>
    <property type="match status" value="1"/>
</dbReference>
<evidence type="ECO:0000256" key="2">
    <source>
        <dbReference type="ARBA" id="ARBA00023002"/>
    </source>
</evidence>
<reference evidence="3 4" key="1">
    <citation type="submission" date="2018-02" db="EMBL/GenBank/DDBJ databases">
        <title>Draft genome sequences of four Legionella pneumophila clinical strains isolated in Ontario.</title>
        <authorList>
            <person name="Fortuna A."/>
            <person name="Ramnarine R."/>
            <person name="Li A."/>
            <person name="Frantz C."/>
            <person name="Mallo G."/>
        </authorList>
    </citation>
    <scope>NUCLEOTIDE SEQUENCE [LARGE SCALE GENOMIC DNA]</scope>
    <source>
        <strain evidence="3 4">LG61</strain>
    </source>
</reference>
<evidence type="ECO:0000313" key="4">
    <source>
        <dbReference type="Proteomes" id="UP000239239"/>
    </source>
</evidence>
<dbReference type="OrthoDB" id="9769888at2"/>